<comment type="caution">
    <text evidence="1">The sequence shown here is derived from an EMBL/GenBank/DDBJ whole genome shotgun (WGS) entry which is preliminary data.</text>
</comment>
<reference evidence="1 2" key="1">
    <citation type="journal article" date="2017" name="Front. Genet.">
        <title>Draft sequencing of the heterozygous diploid genome of Satsuma (Citrus unshiu Marc.) using a hybrid assembly approach.</title>
        <authorList>
            <person name="Shimizu T."/>
            <person name="Tanizawa Y."/>
            <person name="Mochizuki T."/>
            <person name="Nagasaki H."/>
            <person name="Yoshioka T."/>
            <person name="Toyoda A."/>
            <person name="Fujiyama A."/>
            <person name="Kaminuma E."/>
            <person name="Nakamura Y."/>
        </authorList>
    </citation>
    <scope>NUCLEOTIDE SEQUENCE [LARGE SCALE GENOMIC DNA]</scope>
    <source>
        <strain evidence="2">cv. Miyagawa wase</strain>
    </source>
</reference>
<name>A0A2H5QTM4_CITUN</name>
<dbReference type="AlphaFoldDB" id="A0A2H5QTM4"/>
<dbReference type="EMBL" id="BDQV01000740">
    <property type="protein sequence ID" value="GAY67635.1"/>
    <property type="molecule type" value="Genomic_DNA"/>
</dbReference>
<evidence type="ECO:0000313" key="2">
    <source>
        <dbReference type="Proteomes" id="UP000236630"/>
    </source>
</evidence>
<dbReference type="Proteomes" id="UP000236630">
    <property type="component" value="Unassembled WGS sequence"/>
</dbReference>
<gene>
    <name evidence="1" type="ORF">CUMW_258120</name>
</gene>
<proteinExistence type="predicted"/>
<keyword evidence="2" id="KW-1185">Reference proteome</keyword>
<protein>
    <submittedName>
        <fullName evidence="1">Uncharacterized protein</fullName>
    </submittedName>
</protein>
<evidence type="ECO:0000313" key="1">
    <source>
        <dbReference type="EMBL" id="GAY67635.1"/>
    </source>
</evidence>
<organism evidence="1 2">
    <name type="scientific">Citrus unshiu</name>
    <name type="common">Satsuma mandarin</name>
    <name type="synonym">Citrus nobilis var. unshiu</name>
    <dbReference type="NCBI Taxonomy" id="55188"/>
    <lineage>
        <taxon>Eukaryota</taxon>
        <taxon>Viridiplantae</taxon>
        <taxon>Streptophyta</taxon>
        <taxon>Embryophyta</taxon>
        <taxon>Tracheophyta</taxon>
        <taxon>Spermatophyta</taxon>
        <taxon>Magnoliopsida</taxon>
        <taxon>eudicotyledons</taxon>
        <taxon>Gunneridae</taxon>
        <taxon>Pentapetalae</taxon>
        <taxon>rosids</taxon>
        <taxon>malvids</taxon>
        <taxon>Sapindales</taxon>
        <taxon>Rutaceae</taxon>
        <taxon>Aurantioideae</taxon>
        <taxon>Citrus</taxon>
    </lineage>
</organism>
<sequence>MTFSKRLFSLTCLPTSFTSVVFPIPPIPYTPIMLKLRLLSAPSTSFKVDFLDSKSTKSWVDLIK</sequence>
<accession>A0A2H5QTM4</accession>